<evidence type="ECO:0000313" key="2">
    <source>
        <dbReference type="Proteomes" id="UP000821845"/>
    </source>
</evidence>
<gene>
    <name evidence="1" type="ORF">HPB50_005017</name>
</gene>
<reference evidence="1" key="1">
    <citation type="submission" date="2020-05" db="EMBL/GenBank/DDBJ databases">
        <title>Large-scale comparative analyses of tick genomes elucidate their genetic diversity and vector capacities.</title>
        <authorList>
            <person name="Jia N."/>
            <person name="Wang J."/>
            <person name="Shi W."/>
            <person name="Du L."/>
            <person name="Sun Y."/>
            <person name="Zhan W."/>
            <person name="Jiang J."/>
            <person name="Wang Q."/>
            <person name="Zhang B."/>
            <person name="Ji P."/>
            <person name="Sakyi L.B."/>
            <person name="Cui X."/>
            <person name="Yuan T."/>
            <person name="Jiang B."/>
            <person name="Yang W."/>
            <person name="Lam T.T.-Y."/>
            <person name="Chang Q."/>
            <person name="Ding S."/>
            <person name="Wang X."/>
            <person name="Zhu J."/>
            <person name="Ruan X."/>
            <person name="Zhao L."/>
            <person name="Wei J."/>
            <person name="Que T."/>
            <person name="Du C."/>
            <person name="Cheng J."/>
            <person name="Dai P."/>
            <person name="Han X."/>
            <person name="Huang E."/>
            <person name="Gao Y."/>
            <person name="Liu J."/>
            <person name="Shao H."/>
            <person name="Ye R."/>
            <person name="Li L."/>
            <person name="Wei W."/>
            <person name="Wang X."/>
            <person name="Wang C."/>
            <person name="Yang T."/>
            <person name="Huo Q."/>
            <person name="Li W."/>
            <person name="Guo W."/>
            <person name="Chen H."/>
            <person name="Zhou L."/>
            <person name="Ni X."/>
            <person name="Tian J."/>
            <person name="Zhou Y."/>
            <person name="Sheng Y."/>
            <person name="Liu T."/>
            <person name="Pan Y."/>
            <person name="Xia L."/>
            <person name="Li J."/>
            <person name="Zhao F."/>
            <person name="Cao W."/>
        </authorList>
    </citation>
    <scope>NUCLEOTIDE SEQUENCE</scope>
    <source>
        <strain evidence="1">Hyas-2018</strain>
    </source>
</reference>
<comment type="caution">
    <text evidence="1">The sequence shown here is derived from an EMBL/GenBank/DDBJ whole genome shotgun (WGS) entry which is preliminary data.</text>
</comment>
<organism evidence="1 2">
    <name type="scientific">Hyalomma asiaticum</name>
    <name type="common">Tick</name>
    <dbReference type="NCBI Taxonomy" id="266040"/>
    <lineage>
        <taxon>Eukaryota</taxon>
        <taxon>Metazoa</taxon>
        <taxon>Ecdysozoa</taxon>
        <taxon>Arthropoda</taxon>
        <taxon>Chelicerata</taxon>
        <taxon>Arachnida</taxon>
        <taxon>Acari</taxon>
        <taxon>Parasitiformes</taxon>
        <taxon>Ixodida</taxon>
        <taxon>Ixodoidea</taxon>
        <taxon>Ixodidae</taxon>
        <taxon>Hyalomminae</taxon>
        <taxon>Hyalomma</taxon>
    </lineage>
</organism>
<accession>A0ACB7SJF5</accession>
<dbReference type="Proteomes" id="UP000821845">
    <property type="component" value="Chromosome 3"/>
</dbReference>
<sequence>MAASSAASLTNASSVRQVRKPRQRFRIHEGLCLLREVAAANPFENPQMWEEVLHNVIAAVEPDICCAISGTEEQYGELQQLLQEVSDLAREFNYEPRTRSKKNGTAAAGNQARQATPPAAAELRAVQQLRDAAADCTNLPQQSDEHGPAPENETASSILLGIFDRDQRVPPEEGSCHTPEPVDNGQADEGIVQGSDDVEAFVLQRQQAQRKRCRTQAAPRGLGALQTLGLELLSRREEYEFELRKQEIQLPRRRLEHDKRRLLLDEAKHKHCGRRHFTPLCDPPTPPSDESTPIPVHSTALLSNYTKNSALLQPAQVWVNGPHRKNLARFLSDGGSQRPLVMEYISRELNLEVIGEKEVTICPFGGVMNVMKSKQRIVSFQKSAGCEELFSMAQSAVSTTLHAVSEAIISAAALKKLVQFPLMPAAKQRTKAAFSRWGYIPGMLACFDGTLIAIEKPKGLSTESGEH</sequence>
<dbReference type="EMBL" id="CM023483">
    <property type="protein sequence ID" value="KAH6935282.1"/>
    <property type="molecule type" value="Genomic_DNA"/>
</dbReference>
<keyword evidence="2" id="KW-1185">Reference proteome</keyword>
<evidence type="ECO:0000313" key="1">
    <source>
        <dbReference type="EMBL" id="KAH6935282.1"/>
    </source>
</evidence>
<name>A0ACB7SJF5_HYAAI</name>
<protein>
    <submittedName>
        <fullName evidence="1">Uncharacterized protein</fullName>
    </submittedName>
</protein>
<proteinExistence type="predicted"/>